<dbReference type="Proteomes" id="UP000007431">
    <property type="component" value="Unassembled WGS sequence"/>
</dbReference>
<dbReference type="PRINTS" id="PR00368">
    <property type="entry name" value="FADPNR"/>
</dbReference>
<sequence length="457" mass="49929">MLQYRNIVVLGAAYGGQSAAKVLAEGVTKLPGNWRVVAIDRNSHLNHVYAFPRFAVVGGREHQAFIRYDGMVPAEKPNRLLNLTAQAQSLSPHAVTLDRAFPEHGIPTPKLDFEYAIYALGSTLPAPVNLWGPRLDAKMRADAEAVEVLQVGSKASGIAWLKAAQRVIRDARSVLVVGGGALGVQFATDIADVHPEKRVTLLHSRPQLLPRFSQEMHNEILRQMNRLNINVVLGERLDVRSVAEKQSSESGERVVRTVSGRELAADLVLMCTGQKPNTETLRALEPALLNDEGRVRVTRTLQLDSPAFAHMFAKPNTGVLNSLDPTLLAEDGRARVKRTLQLDSADYPHIFAVGDSADAFGAISSGRNADFQGCLAARNILRMIAQKEDPTSAPEPLEAYTPSPPGIKVSLGLHRAVIQSQGKVTAVDVDDKDDRRCAGMWRLFGHGRDLSDEYMRA</sequence>
<dbReference type="InterPro" id="IPR023753">
    <property type="entry name" value="FAD/NAD-binding_dom"/>
</dbReference>
<evidence type="ECO:0000313" key="2">
    <source>
        <dbReference type="EMBL" id="EFI95521.1"/>
    </source>
</evidence>
<dbReference type="HOGENOM" id="CLU_019845_0_1_1"/>
<evidence type="ECO:0000259" key="1">
    <source>
        <dbReference type="Pfam" id="PF07992"/>
    </source>
</evidence>
<dbReference type="GeneID" id="9591430"/>
<dbReference type="GO" id="GO:0004174">
    <property type="term" value="F:electron-transferring-flavoprotein dehydrogenase activity"/>
    <property type="evidence" value="ECO:0007669"/>
    <property type="project" value="TreeGrafter"/>
</dbReference>
<dbReference type="eggNOG" id="KOG2495">
    <property type="taxonomic scope" value="Eukaryota"/>
</dbReference>
<dbReference type="Gene3D" id="3.50.50.100">
    <property type="match status" value="2"/>
</dbReference>
<proteinExistence type="predicted"/>
<dbReference type="PRINTS" id="PR00411">
    <property type="entry name" value="PNDRDTASEI"/>
</dbReference>
<dbReference type="PANTHER" id="PTHR43735">
    <property type="entry name" value="APOPTOSIS-INDUCING FACTOR 1"/>
    <property type="match status" value="1"/>
</dbReference>
<gene>
    <name evidence="2" type="ORF">SCHCODRAFT_57849</name>
</gene>
<reference evidence="2 3" key="1">
    <citation type="journal article" date="2010" name="Nat. Biotechnol.">
        <title>Genome sequence of the model mushroom Schizophyllum commune.</title>
        <authorList>
            <person name="Ohm R.A."/>
            <person name="de Jong J.F."/>
            <person name="Lugones L.G."/>
            <person name="Aerts A."/>
            <person name="Kothe E."/>
            <person name="Stajich J.E."/>
            <person name="de Vries R.P."/>
            <person name="Record E."/>
            <person name="Levasseur A."/>
            <person name="Baker S.E."/>
            <person name="Bartholomew K.A."/>
            <person name="Coutinho P.M."/>
            <person name="Erdmann S."/>
            <person name="Fowler T.J."/>
            <person name="Gathman A.C."/>
            <person name="Lombard V."/>
            <person name="Henrissat B."/>
            <person name="Knabe N."/>
            <person name="Kuees U."/>
            <person name="Lilly W.W."/>
            <person name="Lindquist E."/>
            <person name="Lucas S."/>
            <person name="Magnuson J.K."/>
            <person name="Piumi F."/>
            <person name="Raudaskoski M."/>
            <person name="Salamov A."/>
            <person name="Schmutz J."/>
            <person name="Schwarze F.W.M.R."/>
            <person name="vanKuyk P.A."/>
            <person name="Horton J.S."/>
            <person name="Grigoriev I.V."/>
            <person name="Woesten H.A.B."/>
        </authorList>
    </citation>
    <scope>NUCLEOTIDE SEQUENCE [LARGE SCALE GENOMIC DNA]</scope>
    <source>
        <strain evidence="3">H4-8 / FGSC 9210</strain>
    </source>
</reference>
<dbReference type="OrthoDB" id="202203at2759"/>
<dbReference type="InParanoid" id="D8Q8R2"/>
<dbReference type="AlphaFoldDB" id="D8Q8R2"/>
<dbReference type="InterPro" id="IPR036188">
    <property type="entry name" value="FAD/NAD-bd_sf"/>
</dbReference>
<dbReference type="STRING" id="578458.D8Q8R2"/>
<dbReference type="KEGG" id="scm:SCHCO_01356674"/>
<dbReference type="GO" id="GO:0050660">
    <property type="term" value="F:flavin adenine dinucleotide binding"/>
    <property type="evidence" value="ECO:0007669"/>
    <property type="project" value="TreeGrafter"/>
</dbReference>
<dbReference type="OMA" id="DRNSHAN"/>
<protein>
    <recommendedName>
        <fullName evidence="1">FAD/NAD(P)-binding domain-containing protein</fullName>
    </recommendedName>
</protein>
<dbReference type="RefSeq" id="XP_003030424.1">
    <property type="nucleotide sequence ID" value="XM_003030378.1"/>
</dbReference>
<accession>D8Q8R2</accession>
<dbReference type="GO" id="GO:0005737">
    <property type="term" value="C:cytoplasm"/>
    <property type="evidence" value="ECO:0007669"/>
    <property type="project" value="TreeGrafter"/>
</dbReference>
<dbReference type="EMBL" id="GL377308">
    <property type="protein sequence ID" value="EFI95521.1"/>
    <property type="molecule type" value="Genomic_DNA"/>
</dbReference>
<evidence type="ECO:0000313" key="3">
    <source>
        <dbReference type="Proteomes" id="UP000007431"/>
    </source>
</evidence>
<dbReference type="SUPFAM" id="SSF51905">
    <property type="entry name" value="FAD/NAD(P)-binding domain"/>
    <property type="match status" value="1"/>
</dbReference>
<dbReference type="VEuPathDB" id="FungiDB:SCHCODRAFT_01356674"/>
<name>D8Q8R2_SCHCM</name>
<organism evidence="3">
    <name type="scientific">Schizophyllum commune (strain H4-8 / FGSC 9210)</name>
    <name type="common">Split gill fungus</name>
    <dbReference type="NCBI Taxonomy" id="578458"/>
    <lineage>
        <taxon>Eukaryota</taxon>
        <taxon>Fungi</taxon>
        <taxon>Dikarya</taxon>
        <taxon>Basidiomycota</taxon>
        <taxon>Agaricomycotina</taxon>
        <taxon>Agaricomycetes</taxon>
        <taxon>Agaricomycetidae</taxon>
        <taxon>Agaricales</taxon>
        <taxon>Schizophyllaceae</taxon>
        <taxon>Schizophyllum</taxon>
    </lineage>
</organism>
<feature type="domain" description="FAD/NAD(P)-binding" evidence="1">
    <location>
        <begin position="6"/>
        <end position="303"/>
    </location>
</feature>
<keyword evidence="3" id="KW-1185">Reference proteome</keyword>
<dbReference type="PANTHER" id="PTHR43735:SF2">
    <property type="entry name" value="FE-REGULATED PROTEIN 8"/>
    <property type="match status" value="1"/>
</dbReference>
<dbReference type="Pfam" id="PF07992">
    <property type="entry name" value="Pyr_redox_2"/>
    <property type="match status" value="1"/>
</dbReference>